<keyword evidence="3" id="KW-1185">Reference proteome</keyword>
<evidence type="ECO:0000256" key="1">
    <source>
        <dbReference type="SAM" id="Phobius"/>
    </source>
</evidence>
<name>A0A024GPP2_9STRA</name>
<dbReference type="EMBL" id="CAIX01000228">
    <property type="protein sequence ID" value="CCI48488.1"/>
    <property type="molecule type" value="Genomic_DNA"/>
</dbReference>
<dbReference type="InParanoid" id="A0A024GPP2"/>
<gene>
    <name evidence="2" type="ORF">BN9_096180</name>
</gene>
<accession>A0A024GPP2</accession>
<comment type="caution">
    <text evidence="2">The sequence shown here is derived from an EMBL/GenBank/DDBJ whole genome shotgun (WGS) entry which is preliminary data.</text>
</comment>
<dbReference type="Proteomes" id="UP000053237">
    <property type="component" value="Unassembled WGS sequence"/>
</dbReference>
<dbReference type="AlphaFoldDB" id="A0A024GPP2"/>
<reference evidence="2 3" key="1">
    <citation type="submission" date="2012-05" db="EMBL/GenBank/DDBJ databases">
        <title>Recombination and specialization in a pathogen metapopulation.</title>
        <authorList>
            <person name="Gardiner A."/>
            <person name="Kemen E."/>
            <person name="Schultz-Larsen T."/>
            <person name="MacLean D."/>
            <person name="Van Oosterhout C."/>
            <person name="Jones J.D.G."/>
        </authorList>
    </citation>
    <scope>NUCLEOTIDE SEQUENCE [LARGE SCALE GENOMIC DNA]</scope>
    <source>
        <strain evidence="2 3">Ac Nc2</strain>
    </source>
</reference>
<organism evidence="2 3">
    <name type="scientific">Albugo candida</name>
    <dbReference type="NCBI Taxonomy" id="65357"/>
    <lineage>
        <taxon>Eukaryota</taxon>
        <taxon>Sar</taxon>
        <taxon>Stramenopiles</taxon>
        <taxon>Oomycota</taxon>
        <taxon>Peronosporomycetes</taxon>
        <taxon>Albuginales</taxon>
        <taxon>Albuginaceae</taxon>
        <taxon>Albugo</taxon>
    </lineage>
</organism>
<protein>
    <submittedName>
        <fullName evidence="2">Uncharacterized protein</fullName>
    </submittedName>
</protein>
<dbReference type="OrthoDB" id="153756at2759"/>
<keyword evidence="1" id="KW-0812">Transmembrane</keyword>
<feature type="transmembrane region" description="Helical" evidence="1">
    <location>
        <begin position="115"/>
        <end position="138"/>
    </location>
</feature>
<evidence type="ECO:0000313" key="3">
    <source>
        <dbReference type="Proteomes" id="UP000053237"/>
    </source>
</evidence>
<sequence length="156" mass="17251">MTKMKEAYGTYRKEFSSFDHDLVSMTHGKPGYANLNHMNPGSPISDISDLDETTDLEELLVQGTTAGPQMNPAILGCAIFSFSGFLILLIVGSLVSSNSLFIKVHPPKGKKKSSLATSIFLACFLYMCMFGTSIMYLLRARRAQKVYQLSLDIHTE</sequence>
<proteinExistence type="predicted"/>
<evidence type="ECO:0000313" key="2">
    <source>
        <dbReference type="EMBL" id="CCI48488.1"/>
    </source>
</evidence>
<feature type="transmembrane region" description="Helical" evidence="1">
    <location>
        <begin position="73"/>
        <end position="95"/>
    </location>
</feature>
<keyword evidence="1" id="KW-0472">Membrane</keyword>
<keyword evidence="1" id="KW-1133">Transmembrane helix</keyword>